<keyword evidence="3" id="KW-1185">Reference proteome</keyword>
<feature type="chain" id="PRO_5039553312" evidence="1">
    <location>
        <begin position="25"/>
        <end position="115"/>
    </location>
</feature>
<dbReference type="AlphaFoldDB" id="A0A1M5ZS56"/>
<dbReference type="STRING" id="1121420.SAMN02746098_03607"/>
<sequence length="115" mass="12956">MKKFGKILTISLCLIALFSTIAMGVTTPSGGNWNYGQEWDDMYEMAYSYYYHGSLDHGSYAAVDGESADGWDFKAAGLTSVSNSETLYYPYHVIVQCTDDEISPSVYEHDWYNTK</sequence>
<dbReference type="OrthoDB" id="4259471at2"/>
<dbReference type="Pfam" id="PF09683">
    <property type="entry name" value="Lactococcin_972"/>
    <property type="match status" value="1"/>
</dbReference>
<accession>A0A1M5ZS56</accession>
<gene>
    <name evidence="2" type="ORF">SAMN02746098_03607</name>
</gene>
<dbReference type="RefSeq" id="WP_073031095.1">
    <property type="nucleotide sequence ID" value="NZ_FQXJ01000014.1"/>
</dbReference>
<feature type="signal peptide" evidence="1">
    <location>
        <begin position="1"/>
        <end position="24"/>
    </location>
</feature>
<dbReference type="InterPro" id="IPR006540">
    <property type="entry name" value="Lactococcin_972"/>
</dbReference>
<name>A0A1M5ZS56_9FIRM</name>
<keyword evidence="1" id="KW-0732">Signal</keyword>
<evidence type="ECO:0000313" key="2">
    <source>
        <dbReference type="EMBL" id="SHI27054.1"/>
    </source>
</evidence>
<organism evidence="2 3">
    <name type="scientific">Desulfosporosinus lacus DSM 15449</name>
    <dbReference type="NCBI Taxonomy" id="1121420"/>
    <lineage>
        <taxon>Bacteria</taxon>
        <taxon>Bacillati</taxon>
        <taxon>Bacillota</taxon>
        <taxon>Clostridia</taxon>
        <taxon>Eubacteriales</taxon>
        <taxon>Desulfitobacteriaceae</taxon>
        <taxon>Desulfosporosinus</taxon>
    </lineage>
</organism>
<proteinExistence type="predicted"/>
<evidence type="ECO:0000313" key="3">
    <source>
        <dbReference type="Proteomes" id="UP000183954"/>
    </source>
</evidence>
<evidence type="ECO:0000256" key="1">
    <source>
        <dbReference type="SAM" id="SignalP"/>
    </source>
</evidence>
<reference evidence="3" key="1">
    <citation type="submission" date="2016-11" db="EMBL/GenBank/DDBJ databases">
        <authorList>
            <person name="Varghese N."/>
            <person name="Submissions S."/>
        </authorList>
    </citation>
    <scope>NUCLEOTIDE SEQUENCE [LARGE SCALE GENOMIC DNA]</scope>
    <source>
        <strain evidence="3">DSM 15449</strain>
    </source>
</reference>
<dbReference type="EMBL" id="FQXJ01000014">
    <property type="protein sequence ID" value="SHI27054.1"/>
    <property type="molecule type" value="Genomic_DNA"/>
</dbReference>
<dbReference type="Proteomes" id="UP000183954">
    <property type="component" value="Unassembled WGS sequence"/>
</dbReference>
<protein>
    <submittedName>
        <fullName evidence="2">Bacteriocin (Lactococcin_972)</fullName>
    </submittedName>
</protein>